<dbReference type="Proteomes" id="UP000048984">
    <property type="component" value="Unassembled WGS sequence"/>
</dbReference>
<dbReference type="EMBL" id="LJYW01000001">
    <property type="protein sequence ID" value="KPL53205.1"/>
    <property type="molecule type" value="Genomic_DNA"/>
</dbReference>
<evidence type="ECO:0000313" key="1">
    <source>
        <dbReference type="EMBL" id="KPL53205.1"/>
    </source>
</evidence>
<reference evidence="1 2" key="1">
    <citation type="submission" date="2015-09" db="EMBL/GenBank/DDBJ databases">
        <authorList>
            <person name="Jackson K.R."/>
            <person name="Lunt B.L."/>
            <person name="Fisher J.N.B."/>
            <person name="Gardner A.V."/>
            <person name="Bailey M.E."/>
            <person name="Deus L.M."/>
            <person name="Earl A.S."/>
            <person name="Gibby P.D."/>
            <person name="Hartmann K.A."/>
            <person name="Liu J.E."/>
            <person name="Manci A.M."/>
            <person name="Nielsen D.A."/>
            <person name="Solomon M.B."/>
            <person name="Breakwell D.P."/>
            <person name="Burnett S.H."/>
            <person name="Grose J.H."/>
        </authorList>
    </citation>
    <scope>NUCLEOTIDE SEQUENCE [LARGE SCALE GENOMIC DNA]</scope>
    <source>
        <strain evidence="1 2">16</strain>
    </source>
</reference>
<sequence>MARRSTTTAPAAAPAAASPRFDPQAHYRVRFAEPVRVGALTIRAGAPAIVLGSALERHPDDAILAAERL</sequence>
<evidence type="ECO:0000313" key="2">
    <source>
        <dbReference type="Proteomes" id="UP000048984"/>
    </source>
</evidence>
<organism evidence="1 2">
    <name type="scientific">Prosthecodimorpha hirschii</name>
    <dbReference type="NCBI Taxonomy" id="665126"/>
    <lineage>
        <taxon>Bacteria</taxon>
        <taxon>Pseudomonadati</taxon>
        <taxon>Pseudomonadota</taxon>
        <taxon>Alphaproteobacteria</taxon>
        <taxon>Hyphomicrobiales</taxon>
        <taxon>Ancalomicrobiaceae</taxon>
        <taxon>Prosthecodimorpha</taxon>
    </lineage>
</organism>
<dbReference type="RefSeq" id="WP_054359370.1">
    <property type="nucleotide sequence ID" value="NZ_LJYW01000001.1"/>
</dbReference>
<comment type="caution">
    <text evidence="1">The sequence shown here is derived from an EMBL/GenBank/DDBJ whole genome shotgun (WGS) entry which is preliminary data.</text>
</comment>
<protein>
    <submittedName>
        <fullName evidence="1">Uncharacterized protein</fullName>
    </submittedName>
</protein>
<keyword evidence="2" id="KW-1185">Reference proteome</keyword>
<accession>A0A0P6VKL1</accession>
<gene>
    <name evidence="1" type="ORF">ABB55_14100</name>
</gene>
<reference evidence="1 2" key="2">
    <citation type="submission" date="2015-10" db="EMBL/GenBank/DDBJ databases">
        <title>Draft Genome Sequence of Prosthecomicrobium hirschii ATCC 27832.</title>
        <authorList>
            <person name="Daniel J."/>
            <person name="Givan S.A."/>
            <person name="Brun Y.V."/>
            <person name="Brown P.J."/>
        </authorList>
    </citation>
    <scope>NUCLEOTIDE SEQUENCE [LARGE SCALE GENOMIC DNA]</scope>
    <source>
        <strain evidence="1 2">16</strain>
    </source>
</reference>
<dbReference type="AlphaFoldDB" id="A0A0P6VKL1"/>
<dbReference type="STRING" id="665126.ABB55_14100"/>
<proteinExistence type="predicted"/>
<name>A0A0P6VKL1_9HYPH</name>